<dbReference type="Pfam" id="PF00015">
    <property type="entry name" value="MCPsignal"/>
    <property type="match status" value="1"/>
</dbReference>
<dbReference type="PANTHER" id="PTHR32089">
    <property type="entry name" value="METHYL-ACCEPTING CHEMOTAXIS PROTEIN MCPB"/>
    <property type="match status" value="1"/>
</dbReference>
<proteinExistence type="inferred from homology"/>
<dbReference type="GO" id="GO:0016020">
    <property type="term" value="C:membrane"/>
    <property type="evidence" value="ECO:0007669"/>
    <property type="project" value="InterPro"/>
</dbReference>
<keyword evidence="1 3" id="KW-0807">Transducer</keyword>
<dbReference type="Gene3D" id="1.10.287.950">
    <property type="entry name" value="Methyl-accepting chemotaxis protein"/>
    <property type="match status" value="1"/>
</dbReference>
<feature type="transmembrane region" description="Helical" evidence="4">
    <location>
        <begin position="163"/>
        <end position="188"/>
    </location>
</feature>
<dbReference type="EMBL" id="CP159837">
    <property type="protein sequence ID" value="XCM34479.1"/>
    <property type="molecule type" value="Genomic_DNA"/>
</dbReference>
<dbReference type="PROSITE" id="PS50111">
    <property type="entry name" value="CHEMOTAXIS_TRANSDUC_2"/>
    <property type="match status" value="1"/>
</dbReference>
<keyword evidence="4" id="KW-0472">Membrane</keyword>
<dbReference type="SUPFAM" id="SSF58104">
    <property type="entry name" value="Methyl-accepting chemotaxis protein (MCP) signaling domain"/>
    <property type="match status" value="1"/>
</dbReference>
<organism evidence="6">
    <name type="scientific">Planktothricoides raciborskii GIHE-MW2</name>
    <dbReference type="NCBI Taxonomy" id="2792601"/>
    <lineage>
        <taxon>Bacteria</taxon>
        <taxon>Bacillati</taxon>
        <taxon>Cyanobacteriota</taxon>
        <taxon>Cyanophyceae</taxon>
        <taxon>Oscillatoriophycideae</taxon>
        <taxon>Oscillatoriales</taxon>
        <taxon>Oscillatoriaceae</taxon>
        <taxon>Planktothricoides</taxon>
    </lineage>
</organism>
<dbReference type="InterPro" id="IPR004089">
    <property type="entry name" value="MCPsignal_dom"/>
</dbReference>
<evidence type="ECO:0000256" key="4">
    <source>
        <dbReference type="SAM" id="Phobius"/>
    </source>
</evidence>
<evidence type="ECO:0000256" key="1">
    <source>
        <dbReference type="ARBA" id="ARBA00023224"/>
    </source>
</evidence>
<feature type="domain" description="Methyl-accepting transducer" evidence="5">
    <location>
        <begin position="249"/>
        <end position="485"/>
    </location>
</feature>
<dbReference type="PRINTS" id="PR00260">
    <property type="entry name" value="CHEMTRNSDUCR"/>
</dbReference>
<protein>
    <submittedName>
        <fullName evidence="6">Methyl-accepting chemotaxis protein</fullName>
    </submittedName>
</protein>
<dbReference type="SMART" id="SM00283">
    <property type="entry name" value="MA"/>
    <property type="match status" value="1"/>
</dbReference>
<evidence type="ECO:0000256" key="2">
    <source>
        <dbReference type="ARBA" id="ARBA00029447"/>
    </source>
</evidence>
<sequence>MSLTVYVKSQNSLKFEQETKLTTNTLLEVNDFMIEMGRLARNARSYVLLPDRKYHGQIYQETANLFPEKISKVKNIHLAINSAKEENKKQFLLINLIQQAETLFNDCETARKLLEENKVLESREIVENLNLTAIENIQKQLMAEIANNYAINQRKFAGANESMLGVLVLATALSIAISIILSLVINLLRKNQREKLFALPEKISDGSLSRSGEKSLNYRSDRDESRQLLDSFEAMTDRLSSLIVQMQTSAMQITSYSREIVTVRNQLEAPQMEDMPSNYQVVQIAEKMALNCEQVSQALDQVTAIYQDMANTVTNGKENLASVEENMHQLANYTNSIASRMGTITEKSNNISRVMTTISQVADRANLLSLNAAIETEKSGEYGAGFAAIGREIRQLADQTAVATLDIELMVKDMQTAVSNEVTEIDKFSQELSLSLKGVHNVSQQLAAIISQIQHLTPRFQLVSQGMANQTQAATQINQAISSSYLGVK</sequence>
<accession>A0AAU8J6Z1</accession>
<dbReference type="GO" id="GO:0004888">
    <property type="term" value="F:transmembrane signaling receptor activity"/>
    <property type="evidence" value="ECO:0007669"/>
    <property type="project" value="InterPro"/>
</dbReference>
<keyword evidence="4" id="KW-1133">Transmembrane helix</keyword>
<dbReference type="InterPro" id="IPR004090">
    <property type="entry name" value="Chemotax_Me-accpt_rcpt"/>
</dbReference>
<gene>
    <name evidence="6" type="ORF">ABWT76_003079</name>
</gene>
<dbReference type="AlphaFoldDB" id="A0AAU8J6Z1"/>
<dbReference type="PANTHER" id="PTHR32089:SF120">
    <property type="entry name" value="METHYL-ACCEPTING CHEMOTAXIS PROTEIN TLPQ"/>
    <property type="match status" value="1"/>
</dbReference>
<dbReference type="GO" id="GO:0006935">
    <property type="term" value="P:chemotaxis"/>
    <property type="evidence" value="ECO:0007669"/>
    <property type="project" value="InterPro"/>
</dbReference>
<evidence type="ECO:0000259" key="5">
    <source>
        <dbReference type="PROSITE" id="PS50111"/>
    </source>
</evidence>
<evidence type="ECO:0000256" key="3">
    <source>
        <dbReference type="PROSITE-ProRule" id="PRU00284"/>
    </source>
</evidence>
<reference evidence="6" key="1">
    <citation type="submission" date="2024-07" db="EMBL/GenBank/DDBJ databases">
        <authorList>
            <person name="Kim Y.J."/>
            <person name="Jeong J.Y."/>
        </authorList>
    </citation>
    <scope>NUCLEOTIDE SEQUENCE</scope>
    <source>
        <strain evidence="6">GIHE-MW2</strain>
    </source>
</reference>
<comment type="similarity">
    <text evidence="2">Belongs to the methyl-accepting chemotaxis (MCP) protein family.</text>
</comment>
<evidence type="ECO:0000313" key="6">
    <source>
        <dbReference type="EMBL" id="XCM34479.1"/>
    </source>
</evidence>
<keyword evidence="4" id="KW-0812">Transmembrane</keyword>
<dbReference type="GO" id="GO:0007165">
    <property type="term" value="P:signal transduction"/>
    <property type="evidence" value="ECO:0007669"/>
    <property type="project" value="UniProtKB-KW"/>
</dbReference>
<dbReference type="RefSeq" id="WP_354634579.1">
    <property type="nucleotide sequence ID" value="NZ_CP159837.1"/>
</dbReference>
<name>A0AAU8J6Z1_9CYAN</name>